<protein>
    <submittedName>
        <fullName evidence="2">Uncharacterized protein LOC112494973</fullName>
    </submittedName>
</protein>
<dbReference type="GeneID" id="112494973"/>
<proteinExistence type="predicted"/>
<dbReference type="KEGG" id="ccin:112494973"/>
<accession>A0AAJ7RQ21</accession>
<evidence type="ECO:0000313" key="2">
    <source>
        <dbReference type="RefSeq" id="XP_024944953.1"/>
    </source>
</evidence>
<organism evidence="1 2">
    <name type="scientific">Cephus cinctus</name>
    <name type="common">Wheat stem sawfly</name>
    <dbReference type="NCBI Taxonomy" id="211228"/>
    <lineage>
        <taxon>Eukaryota</taxon>
        <taxon>Metazoa</taxon>
        <taxon>Ecdysozoa</taxon>
        <taxon>Arthropoda</taxon>
        <taxon>Hexapoda</taxon>
        <taxon>Insecta</taxon>
        <taxon>Pterygota</taxon>
        <taxon>Neoptera</taxon>
        <taxon>Endopterygota</taxon>
        <taxon>Hymenoptera</taxon>
        <taxon>Cephoidea</taxon>
        <taxon>Cephidae</taxon>
        <taxon>Cephus</taxon>
    </lineage>
</organism>
<keyword evidence="1" id="KW-1185">Reference proteome</keyword>
<evidence type="ECO:0000313" key="1">
    <source>
        <dbReference type="Proteomes" id="UP000694920"/>
    </source>
</evidence>
<gene>
    <name evidence="2" type="primary">LOC112494973</name>
</gene>
<dbReference type="AlphaFoldDB" id="A0AAJ7RQ21"/>
<reference evidence="2" key="1">
    <citation type="submission" date="2025-08" db="UniProtKB">
        <authorList>
            <consortium name="RefSeq"/>
        </authorList>
    </citation>
    <scope>IDENTIFICATION</scope>
</reference>
<dbReference type="RefSeq" id="XP_024944953.1">
    <property type="nucleotide sequence ID" value="XM_025089185.1"/>
</dbReference>
<sequence length="146" mass="17480">MLQDAASDIFRMVLPTSKIFYKLAIVPYLQLKNQIEFFQLFLFELTLYFLFEQNYMITDQCIYRFIKRYSVRNKINGRIKPHEIEKMNSQVTVPGFITILLLLTHVFCNEHDKQFHIATHVWTLNDKLMNTIISNKDLQRKINLCV</sequence>
<name>A0AAJ7RQ21_CEPCN</name>
<dbReference type="Proteomes" id="UP000694920">
    <property type="component" value="Unplaced"/>
</dbReference>